<dbReference type="AlphaFoldDB" id="A0A484UPE5"/>
<dbReference type="Gene3D" id="3.40.30.120">
    <property type="match status" value="1"/>
</dbReference>
<keyword evidence="6" id="KW-0560">Oxidoreductase</keyword>
<evidence type="ECO:0000256" key="2">
    <source>
        <dbReference type="ARBA" id="ARBA00022827"/>
    </source>
</evidence>
<proteinExistence type="predicted"/>
<dbReference type="InterPro" id="IPR036188">
    <property type="entry name" value="FAD/NAD-bd_sf"/>
</dbReference>
<dbReference type="GO" id="GO:0016709">
    <property type="term" value="F:oxidoreductase activity, acting on paired donors, with incorporation or reduction of molecular oxygen, NAD(P)H as one donor, and incorporation of one atom of oxygen"/>
    <property type="evidence" value="ECO:0007669"/>
    <property type="project" value="UniProtKB-ARBA"/>
</dbReference>
<sequence>MTIPEIELETDVLVVGSGPMGAATALALATYGIKVHVVTRWNWLANSPRAHITNPRTVEVLRDLGVEADAAKYATPWEQMGEMVFAESLTGEELARANLVGRGDDRLSDYLTGSPCGFLDVPQLYLEPVLVTNAAARGASFAFNTEYLSHEQDESGVTAEVEDRLSGRRYCIRAKYLVGADGARSKILEQLGLPLQGQLGRASTAYVLFEADLSRYVAHRPGIIHFLVTPSASYGELGMGMLRCVRPWHTWIAGWGYDMDKEQPDFSDAGILEKVRGFVGDPDLEIKVSATSTWLVNEAYATQYSKGRVFLGGDAVHRHPPSSGLGSNTSIQDGFNLAWKLAYVLNGIAAPSLLDSYSAERAPVGEAVVKRANQSRRDYAALTEAFRNEKAQDPVAGALAKLRDTGSEGVAARDALRKAIDFKQDESNSQGVDQNQRYISQAVVVDPQVGEEVWRRDKEVYLQATTRPGAKIPHAWLVDKTGHRISTLDVTGKGLFSLVTGLSGQAWVQAAKQLNLPFLRTVVIGEPGSADPYTAWPRVSEIEEAGALLVRPDGYVAWRMSSAIWQSEEATALLTSALSSILGKPFGINSNVEARFSERAYAAT</sequence>
<dbReference type="EMBL" id="CAADIJ010000028">
    <property type="protein sequence ID" value="VFR88294.1"/>
    <property type="molecule type" value="Genomic_DNA"/>
</dbReference>
<organism evidence="6">
    <name type="scientific">plant metagenome</name>
    <dbReference type="NCBI Taxonomy" id="1297885"/>
    <lineage>
        <taxon>unclassified sequences</taxon>
        <taxon>metagenomes</taxon>
        <taxon>organismal metagenomes</taxon>
    </lineage>
</organism>
<keyword evidence="2" id="KW-0274">FAD</keyword>
<dbReference type="Gene3D" id="3.50.50.60">
    <property type="entry name" value="FAD/NAD(P)-binding domain"/>
    <property type="match status" value="1"/>
</dbReference>
<dbReference type="Pfam" id="PF21274">
    <property type="entry name" value="Rng_hyd_C"/>
    <property type="match status" value="1"/>
</dbReference>
<accession>A0A484UPE5</accession>
<protein>
    <submittedName>
        <fullName evidence="6">FAD-binding monooxygenase, PheA/TfdB family, similarity to 2,4-dichlorophenol 6-monooxygenase</fullName>
    </submittedName>
</protein>
<keyword evidence="6" id="KW-0503">Monooxygenase</keyword>
<evidence type="ECO:0000259" key="3">
    <source>
        <dbReference type="Pfam" id="PF01494"/>
    </source>
</evidence>
<dbReference type="PANTHER" id="PTHR43004:SF8">
    <property type="entry name" value="FAD-BINDING DOMAIN-CONTAINING PROTEIN-RELATED"/>
    <property type="match status" value="1"/>
</dbReference>
<reference evidence="6" key="1">
    <citation type="submission" date="2019-03" db="EMBL/GenBank/DDBJ databases">
        <authorList>
            <person name="Danneels B."/>
        </authorList>
    </citation>
    <scope>NUCLEOTIDE SEQUENCE</scope>
</reference>
<dbReference type="PRINTS" id="PR00420">
    <property type="entry name" value="RNGMNOXGNASE"/>
</dbReference>
<evidence type="ECO:0000313" key="6">
    <source>
        <dbReference type="EMBL" id="VFR88294.1"/>
    </source>
</evidence>
<dbReference type="Pfam" id="PF01494">
    <property type="entry name" value="FAD_binding_3"/>
    <property type="match status" value="1"/>
</dbReference>
<evidence type="ECO:0000313" key="5">
    <source>
        <dbReference type="EMBL" id="VFR61850.1"/>
    </source>
</evidence>
<name>A0A484UPE5_9ZZZZ</name>
<dbReference type="SUPFAM" id="SSF51905">
    <property type="entry name" value="FAD/NAD(P)-binding domain"/>
    <property type="match status" value="1"/>
</dbReference>
<dbReference type="InterPro" id="IPR002938">
    <property type="entry name" value="FAD-bd"/>
</dbReference>
<dbReference type="EMBL" id="CAADIC010000003">
    <property type="protein sequence ID" value="VFR24002.1"/>
    <property type="molecule type" value="Genomic_DNA"/>
</dbReference>
<feature type="domain" description="FAD-binding" evidence="3">
    <location>
        <begin position="9"/>
        <end position="372"/>
    </location>
</feature>
<dbReference type="EMBL" id="CAADIL010000003">
    <property type="protein sequence ID" value="VFR61850.1"/>
    <property type="molecule type" value="Genomic_DNA"/>
</dbReference>
<evidence type="ECO:0000256" key="1">
    <source>
        <dbReference type="ARBA" id="ARBA00022630"/>
    </source>
</evidence>
<dbReference type="InterPro" id="IPR050641">
    <property type="entry name" value="RIFMO-like"/>
</dbReference>
<dbReference type="GO" id="GO:0071949">
    <property type="term" value="F:FAD binding"/>
    <property type="evidence" value="ECO:0007669"/>
    <property type="project" value="InterPro"/>
</dbReference>
<gene>
    <name evidence="4" type="ORF">ANDA3_1269</name>
    <name evidence="5" type="ORF">DAR2_1139</name>
    <name evidence="6" type="ORF">DAR3_1136</name>
</gene>
<evidence type="ECO:0000313" key="4">
    <source>
        <dbReference type="EMBL" id="VFR24002.1"/>
    </source>
</evidence>
<keyword evidence="1" id="KW-0285">Flavoprotein</keyword>
<dbReference type="PANTHER" id="PTHR43004">
    <property type="entry name" value="TRK SYSTEM POTASSIUM UPTAKE PROTEIN"/>
    <property type="match status" value="1"/>
</dbReference>
<dbReference type="Gene3D" id="3.30.9.10">
    <property type="entry name" value="D-Amino Acid Oxidase, subunit A, domain 2"/>
    <property type="match status" value="1"/>
</dbReference>